<organism evidence="1 2">
    <name type="scientific">Agrobacterium tumefaciens</name>
    <dbReference type="NCBI Taxonomy" id="358"/>
    <lineage>
        <taxon>Bacteria</taxon>
        <taxon>Pseudomonadati</taxon>
        <taxon>Pseudomonadota</taxon>
        <taxon>Alphaproteobacteria</taxon>
        <taxon>Hyphomicrobiales</taxon>
        <taxon>Rhizobiaceae</taxon>
        <taxon>Rhizobium/Agrobacterium group</taxon>
        <taxon>Agrobacterium</taxon>
        <taxon>Agrobacterium tumefaciens complex</taxon>
    </lineage>
</organism>
<evidence type="ECO:0000313" key="2">
    <source>
        <dbReference type="Proteomes" id="UP000298649"/>
    </source>
</evidence>
<name>A0A4D7Y7H8_AGRTU</name>
<dbReference type="EMBL" id="CP039922">
    <property type="protein sequence ID" value="QCL92841.1"/>
    <property type="molecule type" value="Genomic_DNA"/>
</dbReference>
<proteinExistence type="predicted"/>
<dbReference type="RefSeq" id="WP_137002838.1">
    <property type="nucleotide sequence ID" value="NZ_CP039922.1"/>
</dbReference>
<evidence type="ECO:0000313" key="1">
    <source>
        <dbReference type="EMBL" id="QCL92841.1"/>
    </source>
</evidence>
<dbReference type="Proteomes" id="UP000298649">
    <property type="component" value="Chromosome circular"/>
</dbReference>
<gene>
    <name evidence="1" type="ORF">CFBP7129_00495</name>
</gene>
<dbReference type="AlphaFoldDB" id="A0A4D7Y7H8"/>
<accession>A0A4D7Y7H8</accession>
<reference evidence="1 2" key="1">
    <citation type="submission" date="2019-04" db="EMBL/GenBank/DDBJ databases">
        <title>Complete genome sequence of Agrobacterium tumefaciens CFBP7129.</title>
        <authorList>
            <person name="Haryono M."/>
            <person name="Lin Y.-C."/>
            <person name="Lai E.-M."/>
            <person name="Kuo C.-H."/>
        </authorList>
    </citation>
    <scope>NUCLEOTIDE SEQUENCE [LARGE SCALE GENOMIC DNA]</scope>
    <source>
        <strain evidence="1 2">CFBP7129</strain>
    </source>
</reference>
<sequence length="65" mass="7178">MKRTPQNPSLPQSLLSSCAAGEAAAAEIQNVANYLAELMREFHGCEYSIQIDHMVRFILIAGKSR</sequence>
<protein>
    <submittedName>
        <fullName evidence="1">Uncharacterized protein</fullName>
    </submittedName>
</protein>
<dbReference type="PROSITE" id="PS51257">
    <property type="entry name" value="PROKAR_LIPOPROTEIN"/>
    <property type="match status" value="1"/>
</dbReference>